<evidence type="ECO:0000313" key="8">
    <source>
        <dbReference type="Proteomes" id="UP000292884"/>
    </source>
</evidence>
<dbReference type="Pfam" id="PF01103">
    <property type="entry name" value="Omp85"/>
    <property type="match status" value="1"/>
</dbReference>
<reference evidence="7 8" key="1">
    <citation type="submission" date="2019-02" db="EMBL/GenBank/DDBJ databases">
        <title>Pedobacter sp. RP-1-13 sp. nov., isolated from Arctic soil.</title>
        <authorList>
            <person name="Dahal R.H."/>
        </authorList>
    </citation>
    <scope>NUCLEOTIDE SEQUENCE [LARGE SCALE GENOMIC DNA]</scope>
    <source>
        <strain evidence="7 8">RP-1-13</strain>
    </source>
</reference>
<accession>A0A4R0MRA8</accession>
<keyword evidence="3" id="KW-0732">Signal</keyword>
<proteinExistence type="predicted"/>
<dbReference type="PANTHER" id="PTHR12815">
    <property type="entry name" value="SORTING AND ASSEMBLY MACHINERY SAMM50 PROTEIN FAMILY MEMBER"/>
    <property type="match status" value="1"/>
</dbReference>
<protein>
    <recommendedName>
        <fullName evidence="6">Bacterial surface antigen (D15) domain-containing protein</fullName>
    </recommendedName>
</protein>
<evidence type="ECO:0000256" key="3">
    <source>
        <dbReference type="ARBA" id="ARBA00022729"/>
    </source>
</evidence>
<comment type="subcellular location">
    <subcellularLocation>
        <location evidence="1">Membrane</location>
    </subcellularLocation>
</comment>
<dbReference type="RefSeq" id="WP_131554407.1">
    <property type="nucleotide sequence ID" value="NZ_SJSK01000004.1"/>
</dbReference>
<sequence>MKAYNNNYKQQVQILTILLFILVFVAGCSSTKYIEDYQSIVKKVKIDSIDKAYEENAYNYIQKDIRPSILGLNVGIYNIFNTKNGKYKTSNIKPLGDPPPILDSALVEISRNQIEKYLKSKGFFMAKVKSEIEVKDKKAKLRFVAKPGPPFFINGITYQITDTTIKNLYLSNKESFTHLRVGKQYDADSLTYEREQIYQLMRQNGYYDFVRPYISYSPDSNQNNSKVGVKLIIENPLDGTKHKTYSIGETNILIAENSEGFTDLDKLSDSLKNKKAFRGIKFTDLSKRFRRNPIVRYDFIREGETYDIRKEVLTYDRLYELNVFKNVKIDYNKAKDSTAKIDPVIFLIPQKRRSDRMEIEVPFNSGTLGFNVSNTYTDNNFLRGAERFQFQIKGGLQMLNEKGVPIFKNIYQRDFSVSAGLTVPRLMIPFGIPMMGKNGMPYTTFSTSYLYALQKDITVRRIFINSVSYDWVETKSKLHSFTPLNFEYRFGSVLIDSNDKTNPNYIVNEEILRNSSYNIQLLGRKDFTLGMKYAYSLNADKLLENRTFIYFRGNIDIAGNLLSGISSLAGDKHDPQNGDFGTIFGLPFNQYVRPEIDLRWYKRLGAERQFVARINGGVGYAYGNSISVPFEKLFYAGGSNGVRAWQARTLGPGNYNRDVIKSEAARKASYGIDQLGQMRIETNLEYRFMLINKLFGGKLRGATFLDAGNVWNISPNNPRPETYFDFKRLGEQIAIGTGFGFRYDVQFFVFRFDLGLKLKDPQFAGSEQWVIGKYFNGARDFKARYLADHSPDRYRFMQYNFGIGMPF</sequence>
<keyword evidence="4" id="KW-0472">Membrane</keyword>
<name>A0A4R0MRA8_9SPHI</name>
<evidence type="ECO:0000259" key="6">
    <source>
        <dbReference type="Pfam" id="PF01103"/>
    </source>
</evidence>
<evidence type="ECO:0000256" key="2">
    <source>
        <dbReference type="ARBA" id="ARBA00022692"/>
    </source>
</evidence>
<dbReference type="GO" id="GO:0019867">
    <property type="term" value="C:outer membrane"/>
    <property type="evidence" value="ECO:0007669"/>
    <property type="project" value="InterPro"/>
</dbReference>
<dbReference type="PANTHER" id="PTHR12815:SF47">
    <property type="entry name" value="TRANSLOCATION AND ASSEMBLY MODULE SUBUNIT TAMA"/>
    <property type="match status" value="1"/>
</dbReference>
<feature type="domain" description="Bacterial surface antigen (D15)" evidence="6">
    <location>
        <begin position="585"/>
        <end position="769"/>
    </location>
</feature>
<dbReference type="OrthoDB" id="9814535at2"/>
<comment type="caution">
    <text evidence="7">The sequence shown here is derived from an EMBL/GenBank/DDBJ whole genome shotgun (WGS) entry which is preliminary data.</text>
</comment>
<organism evidence="7 8">
    <name type="scientific">Pedobacter frigiditerrae</name>
    <dbReference type="NCBI Taxonomy" id="2530452"/>
    <lineage>
        <taxon>Bacteria</taxon>
        <taxon>Pseudomonadati</taxon>
        <taxon>Bacteroidota</taxon>
        <taxon>Sphingobacteriia</taxon>
        <taxon>Sphingobacteriales</taxon>
        <taxon>Sphingobacteriaceae</taxon>
        <taxon>Pedobacter</taxon>
    </lineage>
</organism>
<dbReference type="Proteomes" id="UP000292884">
    <property type="component" value="Unassembled WGS sequence"/>
</dbReference>
<dbReference type="Gene3D" id="2.40.160.50">
    <property type="entry name" value="membrane protein fhac: a member of the omp85/tpsb transporter family"/>
    <property type="match status" value="1"/>
</dbReference>
<keyword evidence="5" id="KW-0998">Cell outer membrane</keyword>
<evidence type="ECO:0000256" key="5">
    <source>
        <dbReference type="ARBA" id="ARBA00023237"/>
    </source>
</evidence>
<gene>
    <name evidence="7" type="ORF">EZ428_17145</name>
</gene>
<dbReference type="PROSITE" id="PS51257">
    <property type="entry name" value="PROKAR_LIPOPROTEIN"/>
    <property type="match status" value="1"/>
</dbReference>
<keyword evidence="8" id="KW-1185">Reference proteome</keyword>
<dbReference type="InterPro" id="IPR039910">
    <property type="entry name" value="D15-like"/>
</dbReference>
<dbReference type="AlphaFoldDB" id="A0A4R0MRA8"/>
<keyword evidence="2" id="KW-0812">Transmembrane</keyword>
<evidence type="ECO:0000256" key="4">
    <source>
        <dbReference type="ARBA" id="ARBA00023136"/>
    </source>
</evidence>
<evidence type="ECO:0000313" key="7">
    <source>
        <dbReference type="EMBL" id="TCC89420.1"/>
    </source>
</evidence>
<evidence type="ECO:0000256" key="1">
    <source>
        <dbReference type="ARBA" id="ARBA00004370"/>
    </source>
</evidence>
<dbReference type="EMBL" id="SJSK01000004">
    <property type="protein sequence ID" value="TCC89420.1"/>
    <property type="molecule type" value="Genomic_DNA"/>
</dbReference>
<dbReference type="InterPro" id="IPR000184">
    <property type="entry name" value="Bac_surfAg_D15"/>
</dbReference>